<feature type="transmembrane region" description="Helical" evidence="7">
    <location>
        <begin position="250"/>
        <end position="275"/>
    </location>
</feature>
<dbReference type="InterPro" id="IPR000515">
    <property type="entry name" value="MetI-like"/>
</dbReference>
<dbReference type="InterPro" id="IPR050901">
    <property type="entry name" value="BP-dep_ABC_trans_perm"/>
</dbReference>
<feature type="transmembrane region" description="Helical" evidence="7">
    <location>
        <begin position="20"/>
        <end position="41"/>
    </location>
</feature>
<dbReference type="EMBL" id="BMPI01000107">
    <property type="protein sequence ID" value="GGM86540.1"/>
    <property type="molecule type" value="Genomic_DNA"/>
</dbReference>
<evidence type="ECO:0000259" key="8">
    <source>
        <dbReference type="PROSITE" id="PS50928"/>
    </source>
</evidence>
<comment type="caution">
    <text evidence="9">The sequence shown here is derived from an EMBL/GenBank/DDBJ whole genome shotgun (WGS) entry which is preliminary data.</text>
</comment>
<evidence type="ECO:0000256" key="1">
    <source>
        <dbReference type="ARBA" id="ARBA00004651"/>
    </source>
</evidence>
<feature type="transmembrane region" description="Helical" evidence="7">
    <location>
        <begin position="120"/>
        <end position="142"/>
    </location>
</feature>
<comment type="subcellular location">
    <subcellularLocation>
        <location evidence="1 7">Cell membrane</location>
        <topology evidence="1 7">Multi-pass membrane protein</topology>
    </subcellularLocation>
</comment>
<feature type="domain" description="ABC transmembrane type-1" evidence="8">
    <location>
        <begin position="82"/>
        <end position="275"/>
    </location>
</feature>
<feature type="transmembrane region" description="Helical" evidence="7">
    <location>
        <begin position="86"/>
        <end position="108"/>
    </location>
</feature>
<dbReference type="Pfam" id="PF00528">
    <property type="entry name" value="BPD_transp_1"/>
    <property type="match status" value="1"/>
</dbReference>
<gene>
    <name evidence="9" type="ORF">GCM10007977_105560</name>
</gene>
<evidence type="ECO:0000256" key="2">
    <source>
        <dbReference type="ARBA" id="ARBA00022448"/>
    </source>
</evidence>
<comment type="similarity">
    <text evidence="7">Belongs to the binding-protein-dependent transport system permease family.</text>
</comment>
<dbReference type="GO" id="GO:0005886">
    <property type="term" value="C:plasma membrane"/>
    <property type="evidence" value="ECO:0007669"/>
    <property type="project" value="UniProtKB-SubCell"/>
</dbReference>
<dbReference type="AlphaFoldDB" id="A0A917UE28"/>
<evidence type="ECO:0000256" key="4">
    <source>
        <dbReference type="ARBA" id="ARBA00022692"/>
    </source>
</evidence>
<feature type="transmembrane region" description="Helical" evidence="7">
    <location>
        <begin position="154"/>
        <end position="178"/>
    </location>
</feature>
<protein>
    <submittedName>
        <fullName evidence="9">ABC transporter permease</fullName>
    </submittedName>
</protein>
<evidence type="ECO:0000313" key="9">
    <source>
        <dbReference type="EMBL" id="GGM86540.1"/>
    </source>
</evidence>
<proteinExistence type="inferred from homology"/>
<dbReference type="Proteomes" id="UP000642070">
    <property type="component" value="Unassembled WGS sequence"/>
</dbReference>
<name>A0A917UE28_9ACTN</name>
<feature type="transmembrane region" description="Helical" evidence="7">
    <location>
        <begin position="199"/>
        <end position="230"/>
    </location>
</feature>
<keyword evidence="3" id="KW-1003">Cell membrane</keyword>
<evidence type="ECO:0000256" key="7">
    <source>
        <dbReference type="RuleBase" id="RU363032"/>
    </source>
</evidence>
<evidence type="ECO:0000313" key="10">
    <source>
        <dbReference type="Proteomes" id="UP000642070"/>
    </source>
</evidence>
<keyword evidence="10" id="KW-1185">Reference proteome</keyword>
<dbReference type="SUPFAM" id="SSF161098">
    <property type="entry name" value="MetI-like"/>
    <property type="match status" value="1"/>
</dbReference>
<reference evidence="9" key="1">
    <citation type="journal article" date="2014" name="Int. J. Syst. Evol. Microbiol.">
        <title>Complete genome sequence of Corynebacterium casei LMG S-19264T (=DSM 44701T), isolated from a smear-ripened cheese.</title>
        <authorList>
            <consortium name="US DOE Joint Genome Institute (JGI-PGF)"/>
            <person name="Walter F."/>
            <person name="Albersmeier A."/>
            <person name="Kalinowski J."/>
            <person name="Ruckert C."/>
        </authorList>
    </citation>
    <scope>NUCLEOTIDE SEQUENCE</scope>
    <source>
        <strain evidence="9">JCM 19831</strain>
    </source>
</reference>
<evidence type="ECO:0000256" key="6">
    <source>
        <dbReference type="ARBA" id="ARBA00023136"/>
    </source>
</evidence>
<accession>A0A917UE28</accession>
<dbReference type="Gene3D" id="1.10.3720.10">
    <property type="entry name" value="MetI-like"/>
    <property type="match status" value="1"/>
</dbReference>
<keyword evidence="5 7" id="KW-1133">Transmembrane helix</keyword>
<dbReference type="PANTHER" id="PTHR32243">
    <property type="entry name" value="MALTOSE TRANSPORT SYSTEM PERMEASE-RELATED"/>
    <property type="match status" value="1"/>
</dbReference>
<keyword evidence="4 7" id="KW-0812">Transmembrane</keyword>
<sequence length="290" mass="31317">MIPARRAERARRRQRLGGVAVHAAAYAAALLGAGPFLWSMITAVKLNRDLYDPSHSPFWFNAPPTADHLAYLWRHTAFPTFAWNTLWIGAAVVAVTLLLATPTGYALARLQRPWAGRLGMAIFLCYLVPPSVLFLPLSRLVAAVGLQDSDWALVLIYPTLTVPVSVWLMMGFFSAIPAQVEEQALVDGCTRFAAFRRVALPLAVPGLVAVVVLSFVLCASEYLYAIAFVSPTAGKVVSTGIPTELISGDLFYWQSLQGAVVFVAVPIAVVFNLLLKRFVAGFTAGAVTVG</sequence>
<evidence type="ECO:0000256" key="5">
    <source>
        <dbReference type="ARBA" id="ARBA00022989"/>
    </source>
</evidence>
<dbReference type="GO" id="GO:0055085">
    <property type="term" value="P:transmembrane transport"/>
    <property type="evidence" value="ECO:0007669"/>
    <property type="project" value="InterPro"/>
</dbReference>
<dbReference type="PROSITE" id="PS50928">
    <property type="entry name" value="ABC_TM1"/>
    <property type="match status" value="1"/>
</dbReference>
<dbReference type="RefSeq" id="WP_229837178.1">
    <property type="nucleotide sequence ID" value="NZ_BMPI01000107.1"/>
</dbReference>
<reference evidence="9" key="2">
    <citation type="submission" date="2020-09" db="EMBL/GenBank/DDBJ databases">
        <authorList>
            <person name="Sun Q."/>
            <person name="Ohkuma M."/>
        </authorList>
    </citation>
    <scope>NUCLEOTIDE SEQUENCE</scope>
    <source>
        <strain evidence="9">JCM 19831</strain>
    </source>
</reference>
<keyword evidence="6 7" id="KW-0472">Membrane</keyword>
<dbReference type="CDD" id="cd06261">
    <property type="entry name" value="TM_PBP2"/>
    <property type="match status" value="1"/>
</dbReference>
<keyword evidence="2 7" id="KW-0813">Transport</keyword>
<dbReference type="InterPro" id="IPR035906">
    <property type="entry name" value="MetI-like_sf"/>
</dbReference>
<dbReference type="PANTHER" id="PTHR32243:SF18">
    <property type="entry name" value="INNER MEMBRANE ABC TRANSPORTER PERMEASE PROTEIN YCJP"/>
    <property type="match status" value="1"/>
</dbReference>
<organism evidence="9 10">
    <name type="scientific">Dactylosporangium sucinum</name>
    <dbReference type="NCBI Taxonomy" id="1424081"/>
    <lineage>
        <taxon>Bacteria</taxon>
        <taxon>Bacillati</taxon>
        <taxon>Actinomycetota</taxon>
        <taxon>Actinomycetes</taxon>
        <taxon>Micromonosporales</taxon>
        <taxon>Micromonosporaceae</taxon>
        <taxon>Dactylosporangium</taxon>
    </lineage>
</organism>
<evidence type="ECO:0000256" key="3">
    <source>
        <dbReference type="ARBA" id="ARBA00022475"/>
    </source>
</evidence>